<proteinExistence type="predicted"/>
<accession>A0A7C9L7H0</accession>
<sequence length="127" mass="13673">MCVFRRSKYKRGAAHPAKPTIRRKHNPLQRPGHLFLKLVTNPATWLTGIFAPDGKYHRAGPVDGRVDACRRGARAMHAACAGQIAPPSTTSQPAFRTSAATGAMILSFLRAPSPSARSHPVSAMPAH</sequence>
<comment type="caution">
    <text evidence="1">The sequence shown here is derived from an EMBL/GenBank/DDBJ whole genome shotgun (WGS) entry which is preliminary data.</text>
</comment>
<name>A0A7C9L7H0_9RHOB</name>
<dbReference type="Proteomes" id="UP000483078">
    <property type="component" value="Unassembled WGS sequence"/>
</dbReference>
<organism evidence="1 2">
    <name type="scientific">Sediminimonas qiaohouensis</name>
    <dbReference type="NCBI Taxonomy" id="552061"/>
    <lineage>
        <taxon>Bacteria</taxon>
        <taxon>Pseudomonadati</taxon>
        <taxon>Pseudomonadota</taxon>
        <taxon>Alphaproteobacteria</taxon>
        <taxon>Rhodobacterales</taxon>
        <taxon>Roseobacteraceae</taxon>
        <taxon>Sediminimonas</taxon>
    </lineage>
</organism>
<dbReference type="EMBL" id="VENJ01000004">
    <property type="protein sequence ID" value="MTJ03734.1"/>
    <property type="molecule type" value="Genomic_DNA"/>
</dbReference>
<dbReference type="RefSeq" id="WP_273248303.1">
    <property type="nucleotide sequence ID" value="NZ_VENJ01000004.1"/>
</dbReference>
<reference evidence="1 2" key="1">
    <citation type="submission" date="2019-06" db="EMBL/GenBank/DDBJ databases">
        <title>Enrichment of Autotrophic Halophilic Microorganisms from Red Sea Brine Pool Using Microbial Electrosynthesis System.</title>
        <authorList>
            <person name="Alqahtani M.F."/>
            <person name="Bajracharya S."/>
            <person name="Katuri K.P."/>
            <person name="Ali M."/>
            <person name="Saikaly P.E."/>
        </authorList>
    </citation>
    <scope>NUCLEOTIDE SEQUENCE [LARGE SCALE GENOMIC DNA]</scope>
    <source>
        <strain evidence="1">MES6</strain>
    </source>
</reference>
<gene>
    <name evidence="1" type="ORF">FH759_03425</name>
</gene>
<protein>
    <submittedName>
        <fullName evidence="1">Uncharacterized protein</fullName>
    </submittedName>
</protein>
<evidence type="ECO:0000313" key="2">
    <source>
        <dbReference type="Proteomes" id="UP000483078"/>
    </source>
</evidence>
<dbReference type="AlphaFoldDB" id="A0A7C9L7H0"/>
<evidence type="ECO:0000313" key="1">
    <source>
        <dbReference type="EMBL" id="MTJ03734.1"/>
    </source>
</evidence>